<name>A0A811VF11_CERCA</name>
<accession>A0A811VF11</accession>
<keyword evidence="2" id="KW-1185">Reference proteome</keyword>
<organism evidence="1 2">
    <name type="scientific">Ceratitis capitata</name>
    <name type="common">Mediterranean fruit fly</name>
    <name type="synonym">Tephritis capitata</name>
    <dbReference type="NCBI Taxonomy" id="7213"/>
    <lineage>
        <taxon>Eukaryota</taxon>
        <taxon>Metazoa</taxon>
        <taxon>Ecdysozoa</taxon>
        <taxon>Arthropoda</taxon>
        <taxon>Hexapoda</taxon>
        <taxon>Insecta</taxon>
        <taxon>Pterygota</taxon>
        <taxon>Neoptera</taxon>
        <taxon>Endopterygota</taxon>
        <taxon>Diptera</taxon>
        <taxon>Brachycera</taxon>
        <taxon>Muscomorpha</taxon>
        <taxon>Tephritoidea</taxon>
        <taxon>Tephritidae</taxon>
        <taxon>Ceratitis</taxon>
        <taxon>Ceratitis</taxon>
    </lineage>
</organism>
<evidence type="ECO:0000313" key="2">
    <source>
        <dbReference type="Proteomes" id="UP000606786"/>
    </source>
</evidence>
<dbReference type="AlphaFoldDB" id="A0A811VF11"/>
<dbReference type="Proteomes" id="UP000606786">
    <property type="component" value="Unassembled WGS sequence"/>
</dbReference>
<comment type="caution">
    <text evidence="1">The sequence shown here is derived from an EMBL/GenBank/DDBJ whole genome shotgun (WGS) entry which is preliminary data.</text>
</comment>
<gene>
    <name evidence="1" type="ORF">CCAP1982_LOCUS21965</name>
</gene>
<sequence length="147" mass="15885">MSVLVFVNSIKSNVSSKLSSQQQSAVSSRPSVHSSGSVLCSLLQFSILDLIKNTLGATENCASQVDRNAPRTYIHQHKPSAKQSGRLTITLSTCLLGGYCYAVQRLRWRCERLKTIKPPYAVTGFVECVGCAKVVGCGMPHELVVVG</sequence>
<protein>
    <submittedName>
        <fullName evidence="1">(Mediterranean fruit fly) hypothetical protein</fullName>
    </submittedName>
</protein>
<dbReference type="EMBL" id="CAJHJT010000056">
    <property type="protein sequence ID" value="CAD7013956.1"/>
    <property type="molecule type" value="Genomic_DNA"/>
</dbReference>
<proteinExistence type="predicted"/>
<evidence type="ECO:0000313" key="1">
    <source>
        <dbReference type="EMBL" id="CAD7013956.1"/>
    </source>
</evidence>
<reference evidence="1" key="1">
    <citation type="submission" date="2020-11" db="EMBL/GenBank/DDBJ databases">
        <authorList>
            <person name="Whitehead M."/>
        </authorList>
    </citation>
    <scope>NUCLEOTIDE SEQUENCE</scope>
    <source>
        <strain evidence="1">EGII</strain>
    </source>
</reference>